<comment type="caution">
    <text evidence="5">The sequence shown here is derived from an EMBL/GenBank/DDBJ whole genome shotgun (WGS) entry which is preliminary data.</text>
</comment>
<feature type="coiled-coil region" evidence="1">
    <location>
        <begin position="84"/>
        <end position="139"/>
    </location>
</feature>
<feature type="signal peptide" evidence="3">
    <location>
        <begin position="1"/>
        <end position="20"/>
    </location>
</feature>
<dbReference type="AlphaFoldDB" id="A0A2N9X4Q2"/>
<feature type="region of interest" description="Disordered" evidence="2">
    <location>
        <begin position="54"/>
        <end position="81"/>
    </location>
</feature>
<evidence type="ECO:0000256" key="3">
    <source>
        <dbReference type="SAM" id="SignalP"/>
    </source>
</evidence>
<evidence type="ECO:0000313" key="5">
    <source>
        <dbReference type="EMBL" id="PIT38155.1"/>
    </source>
</evidence>
<proteinExistence type="predicted"/>
<sequence length="140" mass="15386">MKKNLILAALCSLLSTTALAQIYECTDSRGNHSYSEVPNGKNCRQANNLGGNFSTTPAYKPAVDNHSAPTDNYEAEKQPNQSAIASARKNLADAKKALEEGKKVRLGNERNYVRYQERIKGLEDAVQAKQQELDKAMNGN</sequence>
<feature type="domain" description="DUF4124" evidence="4">
    <location>
        <begin position="9"/>
        <end position="56"/>
    </location>
</feature>
<name>A0A2N9X4Q2_9NEIS</name>
<feature type="chain" id="PRO_5014912626" description="DUF4124 domain-containing protein" evidence="3">
    <location>
        <begin position="21"/>
        <end position="140"/>
    </location>
</feature>
<keyword evidence="1" id="KW-0175">Coiled coil</keyword>
<dbReference type="EMBL" id="MEIL01000029">
    <property type="protein sequence ID" value="PIT38155.1"/>
    <property type="molecule type" value="Genomic_DNA"/>
</dbReference>
<evidence type="ECO:0000259" key="4">
    <source>
        <dbReference type="Pfam" id="PF13511"/>
    </source>
</evidence>
<evidence type="ECO:0000256" key="2">
    <source>
        <dbReference type="SAM" id="MobiDB-lite"/>
    </source>
</evidence>
<gene>
    <name evidence="5" type="ORF">BHC54_06245</name>
</gene>
<keyword evidence="6" id="KW-1185">Reference proteome</keyword>
<dbReference type="Pfam" id="PF13511">
    <property type="entry name" value="DUF4124"/>
    <property type="match status" value="1"/>
</dbReference>
<protein>
    <recommendedName>
        <fullName evidence="4">DUF4124 domain-containing protein</fullName>
    </recommendedName>
</protein>
<evidence type="ECO:0000313" key="6">
    <source>
        <dbReference type="Proteomes" id="UP000230202"/>
    </source>
</evidence>
<organism evidence="5 6">
    <name type="scientific">Snodgrassella alvi</name>
    <dbReference type="NCBI Taxonomy" id="1196083"/>
    <lineage>
        <taxon>Bacteria</taxon>
        <taxon>Pseudomonadati</taxon>
        <taxon>Pseudomonadota</taxon>
        <taxon>Betaproteobacteria</taxon>
        <taxon>Neisseriales</taxon>
        <taxon>Neisseriaceae</taxon>
        <taxon>Snodgrassella</taxon>
    </lineage>
</organism>
<dbReference type="RefSeq" id="WP_100152179.1">
    <property type="nucleotide sequence ID" value="NZ_CP160328.2"/>
</dbReference>
<dbReference type="Proteomes" id="UP000230202">
    <property type="component" value="Unassembled WGS sequence"/>
</dbReference>
<evidence type="ECO:0000256" key="1">
    <source>
        <dbReference type="SAM" id="Coils"/>
    </source>
</evidence>
<accession>A0A2N9X4Q2</accession>
<dbReference type="InterPro" id="IPR025392">
    <property type="entry name" value="DUF4124"/>
</dbReference>
<keyword evidence="3" id="KW-0732">Signal</keyword>
<reference evidence="5" key="1">
    <citation type="journal article" date="2017" name="MBio">
        <title>Type VI secretion-mediated competition in the bee gut microbiome.</title>
        <authorList>
            <person name="Steele M.I."/>
            <person name="Kwong W.K."/>
            <person name="Powell J.E."/>
            <person name="Whiteley M."/>
            <person name="Moran N.A."/>
        </authorList>
    </citation>
    <scope>NUCLEOTIDE SEQUENCE [LARGE SCALE GENOMIC DNA]</scope>
    <source>
        <strain evidence="5">WkB273</strain>
    </source>
</reference>